<organism evidence="4 5">
    <name type="scientific">Bacteroides ovatus</name>
    <dbReference type="NCBI Taxonomy" id="28116"/>
    <lineage>
        <taxon>Bacteria</taxon>
        <taxon>Pseudomonadati</taxon>
        <taxon>Bacteroidota</taxon>
        <taxon>Bacteroidia</taxon>
        <taxon>Bacteroidales</taxon>
        <taxon>Bacteroidaceae</taxon>
        <taxon>Bacteroides</taxon>
    </lineage>
</organism>
<dbReference type="EMBL" id="QRJR01000020">
    <property type="protein sequence ID" value="RHH43011.1"/>
    <property type="molecule type" value="Genomic_DNA"/>
</dbReference>
<feature type="domain" description="GxGYxYP putative glycoside hydrolase third N-terminal" evidence="2">
    <location>
        <begin position="194"/>
        <end position="271"/>
    </location>
</feature>
<feature type="domain" description="GxGYxYP putative glycoside hydrolase C-terminal" evidence="1">
    <location>
        <begin position="296"/>
        <end position="556"/>
    </location>
</feature>
<protein>
    <recommendedName>
        <fullName evidence="7">GxGYxY sequence motif-containing protein</fullName>
    </recommendedName>
</protein>
<dbReference type="Gene3D" id="3.20.20.490">
    <property type="entry name" value="GxGYxYP glycoside hydrolase, C-terminal domain"/>
    <property type="match status" value="1"/>
</dbReference>
<dbReference type="InterPro" id="IPR048309">
    <property type="entry name" value="GxGYxYP_N_3rd"/>
</dbReference>
<accession>A0A1Y4PQY9</accession>
<dbReference type="Pfam" id="PF20958">
    <property type="entry name" value="GxGYxYP_N_3rd"/>
    <property type="match status" value="1"/>
</dbReference>
<dbReference type="PANTHER" id="PTHR37321">
    <property type="entry name" value="EXPORTED PROTEIN-RELATED"/>
    <property type="match status" value="1"/>
</dbReference>
<dbReference type="InterPro" id="IPR025832">
    <property type="entry name" value="GxGYxYP_C"/>
</dbReference>
<dbReference type="Proteomes" id="UP000478493">
    <property type="component" value="Unassembled WGS sequence"/>
</dbReference>
<evidence type="ECO:0000313" key="4">
    <source>
        <dbReference type="EMBL" id="RHH43011.1"/>
    </source>
</evidence>
<evidence type="ECO:0000313" key="3">
    <source>
        <dbReference type="EMBL" id="KAA4540915.1"/>
    </source>
</evidence>
<reference evidence="3 6" key="2">
    <citation type="journal article" date="2019" name="Nat. Med.">
        <title>A library of human gut bacterial isolates paired with longitudinal multiomics data enables mechanistic microbiome research.</title>
        <authorList>
            <person name="Poyet M."/>
            <person name="Groussin M."/>
            <person name="Gibbons S.M."/>
            <person name="Avila-Pacheco J."/>
            <person name="Jiang X."/>
            <person name="Kearney S.M."/>
            <person name="Perrotta A.R."/>
            <person name="Berdy B."/>
            <person name="Zhao S."/>
            <person name="Lieberman T.D."/>
            <person name="Swanson P.K."/>
            <person name="Smith M."/>
            <person name="Roesemann S."/>
            <person name="Alexander J.E."/>
            <person name="Rich S.A."/>
            <person name="Livny J."/>
            <person name="Vlamakis H."/>
            <person name="Clish C."/>
            <person name="Bullock K."/>
            <person name="Deik A."/>
            <person name="Scott J."/>
            <person name="Pierce K.A."/>
            <person name="Xavier R.J."/>
            <person name="Alm E.J."/>
        </authorList>
    </citation>
    <scope>NUCLEOTIDE SEQUENCE [LARGE SCALE GENOMIC DNA]</scope>
    <source>
        <strain evidence="3 6">BIOML-A41</strain>
    </source>
</reference>
<name>A0A1Y4PQY9_BACOV</name>
<proteinExistence type="predicted"/>
<dbReference type="Pfam" id="PF14323">
    <property type="entry name" value="GxGYxYP_C"/>
    <property type="match status" value="1"/>
</dbReference>
<dbReference type="RefSeq" id="WP_004324899.1">
    <property type="nucleotide sequence ID" value="NZ_BAABYV010000001.1"/>
</dbReference>
<evidence type="ECO:0000259" key="1">
    <source>
        <dbReference type="Pfam" id="PF14323"/>
    </source>
</evidence>
<evidence type="ECO:0000313" key="6">
    <source>
        <dbReference type="Proteomes" id="UP000478493"/>
    </source>
</evidence>
<dbReference type="InterPro" id="IPR038410">
    <property type="entry name" value="GxGYxYP_C_sf"/>
</dbReference>
<dbReference type="Proteomes" id="UP000283329">
    <property type="component" value="Unassembled WGS sequence"/>
</dbReference>
<comment type="caution">
    <text evidence="4">The sequence shown here is derived from an EMBL/GenBank/DDBJ whole genome shotgun (WGS) entry which is preliminary data.</text>
</comment>
<reference evidence="4 5" key="1">
    <citation type="submission" date="2018-08" db="EMBL/GenBank/DDBJ databases">
        <title>A genome reference for cultivated species of the human gut microbiota.</title>
        <authorList>
            <person name="Zou Y."/>
            <person name="Xue W."/>
            <person name="Luo G."/>
        </authorList>
    </citation>
    <scope>NUCLEOTIDE SEQUENCE [LARGE SCALE GENOMIC DNA]</scope>
    <source>
        <strain evidence="4 5">AM17-48</strain>
    </source>
</reference>
<evidence type="ECO:0000259" key="2">
    <source>
        <dbReference type="Pfam" id="PF20958"/>
    </source>
</evidence>
<sequence>MKKKNLIKTLFLIGMLLGGTISPVVASSSLDNWWPVQKRPGYILKCTLSRPGDIREMNVAQSLCGLAAQAVNEGIGNEGLWVENRTPDYQLYYKAWLKRLKVKERGALNTWEVVKRFQKQGYIKGYILYDYNRKDNSISLATAQAGILKGILVDITLEEQAKASGLKKLYDASKENLTRSWFDEHKSRMNNNFIVLTNPSIANNRDYAIAHKGMVYYGVDELLDTILEWVRPLSPVIGWNSGPEFQHIAPCSYWGLINTASDWCMNLPMLSITGNEKIKKIKTVNPARINWESDAIYHSFVMSDGDNMQWTLGSFINNPDFWSNEHNGKIPMSFTTCMVNLSMAAPDVLNVLMNSQPRNVSLAEYGGGYYYPDLFASKRADREGLLRSFARIVNVHMQKMGIKAFGFICHKIDSKEALDAYRVFAEELEGIAGMLAVQYSPYNGGYGKVFWVKDRKGNDIPVISARGQIWANQEKEKSGTPSQIAAVINEDATNKIPEGEIAWTIVHAWSRFEKESKDSIVSAPQNSRSPRGVTPVYWCKQLLDKKVQVVPVDELLWRLRIKHVNRDSAINSN</sequence>
<dbReference type="PANTHER" id="PTHR37321:SF1">
    <property type="entry name" value="EXPORTED PROTEIN"/>
    <property type="match status" value="1"/>
</dbReference>
<gene>
    <name evidence="4" type="ORF">DW206_18105</name>
    <name evidence="3" type="ORF">F3B85_05175</name>
</gene>
<evidence type="ECO:0008006" key="7">
    <source>
        <dbReference type="Google" id="ProtNLM"/>
    </source>
</evidence>
<evidence type="ECO:0000313" key="5">
    <source>
        <dbReference type="Proteomes" id="UP000283329"/>
    </source>
</evidence>
<dbReference type="AlphaFoldDB" id="A0A1Y4PQY9"/>
<dbReference type="EMBL" id="VWGP01000003">
    <property type="protein sequence ID" value="KAA4540915.1"/>
    <property type="molecule type" value="Genomic_DNA"/>
</dbReference>